<dbReference type="InterPro" id="IPR036396">
    <property type="entry name" value="Cyt_P450_sf"/>
</dbReference>
<evidence type="ECO:0000256" key="6">
    <source>
        <dbReference type="ARBA" id="ARBA00022723"/>
    </source>
</evidence>
<evidence type="ECO:0000256" key="17">
    <source>
        <dbReference type="SAM" id="Phobius"/>
    </source>
</evidence>
<keyword evidence="12 17" id="KW-0472">Membrane</keyword>
<dbReference type="Pfam" id="PF00067">
    <property type="entry name" value="p450"/>
    <property type="match status" value="1"/>
</dbReference>
<keyword evidence="17" id="KW-1133">Transmembrane helix</keyword>
<evidence type="ECO:0000256" key="11">
    <source>
        <dbReference type="ARBA" id="ARBA00023033"/>
    </source>
</evidence>
<dbReference type="AlphaFoldDB" id="A0ABD1KNQ3"/>
<evidence type="ECO:0000256" key="15">
    <source>
        <dbReference type="RuleBase" id="RU000461"/>
    </source>
</evidence>
<keyword evidence="8 16" id="KW-0492">Microsome</keyword>
<keyword evidence="10 14" id="KW-0408">Iron</keyword>
<keyword evidence="17" id="KW-0812">Transmembrane</keyword>
<keyword evidence="5 14" id="KW-0349">Heme</keyword>
<evidence type="ECO:0000256" key="1">
    <source>
        <dbReference type="ARBA" id="ARBA00001971"/>
    </source>
</evidence>
<sequence>MLPLLFSVETWSLLVLFLTLLIIYGTWPYGYFKNLGIPGPRPWPFLGSFGSMVIQGFVNFDKHCFQRYGRIWGMFEGRSPMLFVTDPEVIKAVMVKEFYTAFTNRRKAALSGAMSDAITSVEDEKWKRIRSSLSPTFTSGRMKEVFPIATEYADRLMEYLKKRNLKEAVNIKDFFGLYNMDVLTSTSFSVETDAINNPNDPFIAHIKKLMNFSFKNPVFLISILFPSLAPLMEKMGFSIFSPSVLDYFYGAIQKIKDQHDENDNNTRVDFLRLMMRSQISNEEAEKSSDEQPAKGLTEHEILSQSFLFILAGYETTSTTLTSVAYNIATNADVLDKLVEEVDSVFPNNAPVAYDKLMHMEYLDMVICESLRVWPPAPRLERMCKQTVVVNGVTIPKGTLVTVPVIILHQDPELWESPEVFKPERFSKENKESVNPYVYLPFGIGPRNCIGMRFALLVMKLILVRLLQSFTMETCKETQIPVQLDSMYRPKKPVMLKFVPRSHITKEE</sequence>
<dbReference type="EMBL" id="JBHFQA010000003">
    <property type="protein sequence ID" value="KAL2100798.1"/>
    <property type="molecule type" value="Genomic_DNA"/>
</dbReference>
<organism evidence="18 19">
    <name type="scientific">Coilia grayii</name>
    <name type="common">Gray's grenadier anchovy</name>
    <dbReference type="NCBI Taxonomy" id="363190"/>
    <lineage>
        <taxon>Eukaryota</taxon>
        <taxon>Metazoa</taxon>
        <taxon>Chordata</taxon>
        <taxon>Craniata</taxon>
        <taxon>Vertebrata</taxon>
        <taxon>Euteleostomi</taxon>
        <taxon>Actinopterygii</taxon>
        <taxon>Neopterygii</taxon>
        <taxon>Teleostei</taxon>
        <taxon>Clupei</taxon>
        <taxon>Clupeiformes</taxon>
        <taxon>Clupeoidei</taxon>
        <taxon>Engraulidae</taxon>
        <taxon>Coilinae</taxon>
        <taxon>Coilia</taxon>
    </lineage>
</organism>
<evidence type="ECO:0000256" key="7">
    <source>
        <dbReference type="ARBA" id="ARBA00022824"/>
    </source>
</evidence>
<dbReference type="InterPro" id="IPR050705">
    <property type="entry name" value="Cytochrome_P450_3A"/>
</dbReference>
<dbReference type="EC" id="1.14.14.-" evidence="16"/>
<feature type="transmembrane region" description="Helical" evidence="17">
    <location>
        <begin position="43"/>
        <end position="60"/>
    </location>
</feature>
<dbReference type="InterPro" id="IPR001128">
    <property type="entry name" value="Cyt_P450"/>
</dbReference>
<comment type="catalytic activity">
    <reaction evidence="13 16">
        <text>an organic molecule + reduced [NADPH--hemoprotein reductase] + O2 = an alcohol + oxidized [NADPH--hemoprotein reductase] + H2O + H(+)</text>
        <dbReference type="Rhea" id="RHEA:17149"/>
        <dbReference type="Rhea" id="RHEA-COMP:11964"/>
        <dbReference type="Rhea" id="RHEA-COMP:11965"/>
        <dbReference type="ChEBI" id="CHEBI:15377"/>
        <dbReference type="ChEBI" id="CHEBI:15378"/>
        <dbReference type="ChEBI" id="CHEBI:15379"/>
        <dbReference type="ChEBI" id="CHEBI:30879"/>
        <dbReference type="ChEBI" id="CHEBI:57618"/>
        <dbReference type="ChEBI" id="CHEBI:58210"/>
        <dbReference type="ChEBI" id="CHEBI:142491"/>
        <dbReference type="EC" id="1.14.14.1"/>
    </reaction>
</comment>
<dbReference type="Gene3D" id="1.10.630.10">
    <property type="entry name" value="Cytochrome P450"/>
    <property type="match status" value="1"/>
</dbReference>
<dbReference type="PRINTS" id="PR00464">
    <property type="entry name" value="EP450II"/>
</dbReference>
<feature type="binding site" description="axial binding residue" evidence="14">
    <location>
        <position position="448"/>
    </location>
    <ligand>
        <name>heme</name>
        <dbReference type="ChEBI" id="CHEBI:30413"/>
    </ligand>
    <ligandPart>
        <name>Fe</name>
        <dbReference type="ChEBI" id="CHEBI:18248"/>
    </ligandPart>
</feature>
<dbReference type="InterPro" id="IPR008072">
    <property type="entry name" value="Cyt_P450_E_CYP3A"/>
</dbReference>
<dbReference type="PRINTS" id="PR00385">
    <property type="entry name" value="P450"/>
</dbReference>
<dbReference type="GO" id="GO:0005506">
    <property type="term" value="F:iron ion binding"/>
    <property type="evidence" value="ECO:0007669"/>
    <property type="project" value="UniProtKB-UniRule"/>
</dbReference>
<evidence type="ECO:0000313" key="19">
    <source>
        <dbReference type="Proteomes" id="UP001591681"/>
    </source>
</evidence>
<feature type="transmembrane region" description="Helical" evidence="17">
    <location>
        <begin position="12"/>
        <end position="31"/>
    </location>
</feature>
<dbReference type="PANTHER" id="PTHR24302">
    <property type="entry name" value="CYTOCHROME P450 FAMILY 3"/>
    <property type="match status" value="1"/>
</dbReference>
<keyword evidence="11 15" id="KW-0503">Monooxygenase</keyword>
<comment type="cofactor">
    <cofactor evidence="1 14 16">
        <name>heme</name>
        <dbReference type="ChEBI" id="CHEBI:30413"/>
    </cofactor>
</comment>
<protein>
    <recommendedName>
        <fullName evidence="16">Cytochrome P450 3A</fullName>
        <ecNumber evidence="16">1.14.14.-</ecNumber>
    </recommendedName>
</protein>
<keyword evidence="19" id="KW-1185">Reference proteome</keyword>
<keyword evidence="6 14" id="KW-0479">Metal-binding</keyword>
<evidence type="ECO:0000256" key="3">
    <source>
        <dbReference type="ARBA" id="ARBA00004406"/>
    </source>
</evidence>
<evidence type="ECO:0000313" key="18">
    <source>
        <dbReference type="EMBL" id="KAL2100798.1"/>
    </source>
</evidence>
<accession>A0ABD1KNQ3</accession>
<dbReference type="PROSITE" id="PS00086">
    <property type="entry name" value="CYTOCHROME_P450"/>
    <property type="match status" value="1"/>
</dbReference>
<evidence type="ECO:0000256" key="2">
    <source>
        <dbReference type="ARBA" id="ARBA00004174"/>
    </source>
</evidence>
<proteinExistence type="inferred from homology"/>
<evidence type="ECO:0000256" key="10">
    <source>
        <dbReference type="ARBA" id="ARBA00023004"/>
    </source>
</evidence>
<evidence type="ECO:0000256" key="16">
    <source>
        <dbReference type="RuleBase" id="RU368049"/>
    </source>
</evidence>
<dbReference type="FunFam" id="1.10.630.10:FF:000003">
    <property type="entry name" value="cytochrome P450 3A12-like isoform X2"/>
    <property type="match status" value="1"/>
</dbReference>
<comment type="caution">
    <text evidence="18">The sequence shown here is derived from an EMBL/GenBank/DDBJ whole genome shotgun (WGS) entry which is preliminary data.</text>
</comment>
<dbReference type="SUPFAM" id="SSF48264">
    <property type="entry name" value="Cytochrome P450"/>
    <property type="match status" value="1"/>
</dbReference>
<reference evidence="18 19" key="1">
    <citation type="submission" date="2024-09" db="EMBL/GenBank/DDBJ databases">
        <title>A chromosome-level genome assembly of Gray's grenadier anchovy, Coilia grayii.</title>
        <authorList>
            <person name="Fu Z."/>
        </authorList>
    </citation>
    <scope>NUCLEOTIDE SEQUENCE [LARGE SCALE GENOMIC DNA]</scope>
    <source>
        <strain evidence="18">G4</strain>
        <tissue evidence="18">Muscle</tissue>
    </source>
</reference>
<evidence type="ECO:0000256" key="5">
    <source>
        <dbReference type="ARBA" id="ARBA00022617"/>
    </source>
</evidence>
<dbReference type="GO" id="GO:0016712">
    <property type="term" value="F:oxidoreductase activity, acting on paired donors, with incorporation or reduction of molecular oxygen, reduced flavin or flavoprotein as one donor, and incorporation of one atom of oxygen"/>
    <property type="evidence" value="ECO:0007669"/>
    <property type="project" value="UniProtKB-EC"/>
</dbReference>
<dbReference type="PRINTS" id="PR01689">
    <property type="entry name" value="EP450IICYP3A"/>
</dbReference>
<evidence type="ECO:0000256" key="12">
    <source>
        <dbReference type="ARBA" id="ARBA00023136"/>
    </source>
</evidence>
<dbReference type="Proteomes" id="UP001591681">
    <property type="component" value="Unassembled WGS sequence"/>
</dbReference>
<dbReference type="GO" id="GO:0005789">
    <property type="term" value="C:endoplasmic reticulum membrane"/>
    <property type="evidence" value="ECO:0007669"/>
    <property type="project" value="UniProtKB-SubCell"/>
</dbReference>
<evidence type="ECO:0000256" key="9">
    <source>
        <dbReference type="ARBA" id="ARBA00023002"/>
    </source>
</evidence>
<evidence type="ECO:0000256" key="8">
    <source>
        <dbReference type="ARBA" id="ARBA00022848"/>
    </source>
</evidence>
<evidence type="ECO:0000256" key="4">
    <source>
        <dbReference type="ARBA" id="ARBA00010617"/>
    </source>
</evidence>
<comment type="similarity">
    <text evidence="4 15">Belongs to the cytochrome P450 family.</text>
</comment>
<dbReference type="InterPro" id="IPR002402">
    <property type="entry name" value="Cyt_P450_E_grp-II"/>
</dbReference>
<dbReference type="GO" id="GO:0020037">
    <property type="term" value="F:heme binding"/>
    <property type="evidence" value="ECO:0007669"/>
    <property type="project" value="UniProtKB-UniRule"/>
</dbReference>
<dbReference type="PANTHER" id="PTHR24302:SF17">
    <property type="entry name" value="CYTOCHROME P450, FAMILY 3, SUBFAMILY C, POLYPEPTIDE 4-RELATED"/>
    <property type="match status" value="1"/>
</dbReference>
<keyword evidence="9 15" id="KW-0560">Oxidoreductase</keyword>
<name>A0ABD1KNQ3_9TELE</name>
<gene>
    <name evidence="18" type="ORF">ACEWY4_002559</name>
</gene>
<comment type="subcellular location">
    <subcellularLocation>
        <location evidence="3 16">Endoplasmic reticulum membrane</location>
        <topology evidence="3">Peripheral membrane protein</topology>
    </subcellularLocation>
    <subcellularLocation>
        <location evidence="2 16">Microsome membrane</location>
        <topology evidence="2">Peripheral membrane protein</topology>
    </subcellularLocation>
</comment>
<evidence type="ECO:0000256" key="14">
    <source>
        <dbReference type="PIRSR" id="PIRSR602402-1"/>
    </source>
</evidence>
<keyword evidence="7 16" id="KW-0256">Endoplasmic reticulum</keyword>
<evidence type="ECO:0000256" key="13">
    <source>
        <dbReference type="ARBA" id="ARBA00047827"/>
    </source>
</evidence>
<dbReference type="InterPro" id="IPR017972">
    <property type="entry name" value="Cyt_P450_CS"/>
</dbReference>
<feature type="transmembrane region" description="Helical" evidence="17">
    <location>
        <begin position="214"/>
        <end position="232"/>
    </location>
</feature>
<comment type="function">
    <text evidence="16">Cytochromes P450 are a group of heme-thiolate monooxygenases. In liver microsomes, this enzyme is involved in an NADPH-dependent electron transport pathway. It oxidizes a variety of structurally unrelated compounds, including steroids, fatty acids, and xenobiotics.</text>
</comment>